<dbReference type="EMBL" id="CP045119">
    <property type="protein sequence ID" value="QIN84895.1"/>
    <property type="molecule type" value="Genomic_DNA"/>
</dbReference>
<dbReference type="InterPro" id="IPR022062">
    <property type="entry name" value="DUF3618"/>
</dbReference>
<sequence>MNEIPERIEREMFEIRSRMAPDVRDLKQHVEPKAVTRKLTARIKDRVRSAGKNLVESVKRQANMVGEAGRKKSPAPLTDAVKSDPRPLVLLVITLFITLLAARKISNGRGD</sequence>
<dbReference type="AlphaFoldDB" id="A0A6G8QEG4"/>
<dbReference type="Proteomes" id="UP000501452">
    <property type="component" value="Chromosome"/>
</dbReference>
<gene>
    <name evidence="1" type="ORF">GBA63_21290</name>
</gene>
<protein>
    <submittedName>
        <fullName evidence="1">DUF3618 domain-containing protein</fullName>
    </submittedName>
</protein>
<evidence type="ECO:0000313" key="1">
    <source>
        <dbReference type="EMBL" id="QIN84895.1"/>
    </source>
</evidence>
<dbReference type="KEGG" id="rub:GBA63_21290"/>
<dbReference type="RefSeq" id="WP_166179534.1">
    <property type="nucleotide sequence ID" value="NZ_CP045119.1"/>
</dbReference>
<keyword evidence="2" id="KW-1185">Reference proteome</keyword>
<organism evidence="1 2">
    <name type="scientific">Rubrobacter tropicus</name>
    <dbReference type="NCBI Taxonomy" id="2653851"/>
    <lineage>
        <taxon>Bacteria</taxon>
        <taxon>Bacillati</taxon>
        <taxon>Actinomycetota</taxon>
        <taxon>Rubrobacteria</taxon>
        <taxon>Rubrobacterales</taxon>
        <taxon>Rubrobacteraceae</taxon>
        <taxon>Rubrobacter</taxon>
    </lineage>
</organism>
<proteinExistence type="predicted"/>
<reference evidence="1 2" key="1">
    <citation type="submission" date="2019-10" db="EMBL/GenBank/DDBJ databases">
        <title>Rubrobacter sp nov SCSIO 52090 isolated from a deep-sea sediment in the South China Sea.</title>
        <authorList>
            <person name="Chen R.W."/>
        </authorList>
    </citation>
    <scope>NUCLEOTIDE SEQUENCE [LARGE SCALE GENOMIC DNA]</scope>
    <source>
        <strain evidence="1 2">SCSIO 52909</strain>
    </source>
</reference>
<evidence type="ECO:0000313" key="2">
    <source>
        <dbReference type="Proteomes" id="UP000501452"/>
    </source>
</evidence>
<dbReference type="Pfam" id="PF12277">
    <property type="entry name" value="DUF3618"/>
    <property type="match status" value="1"/>
</dbReference>
<accession>A0A6G8QEG4</accession>
<name>A0A6G8QEG4_9ACTN</name>